<dbReference type="EMBL" id="OCNF01000028">
    <property type="protein sequence ID" value="SOD71568.1"/>
    <property type="molecule type" value="Genomic_DNA"/>
</dbReference>
<name>A0A286EKZ5_9NEIS</name>
<reference evidence="1 2" key="1">
    <citation type="submission" date="2017-09" db="EMBL/GenBank/DDBJ databases">
        <authorList>
            <person name="Ehlers B."/>
            <person name="Leendertz F.H."/>
        </authorList>
    </citation>
    <scope>NUCLEOTIDE SEQUENCE [LARGE SCALE GENOMIC DNA]</scope>
    <source>
        <strain evidence="1 2">DSM 16848</strain>
    </source>
</reference>
<proteinExistence type="predicted"/>
<dbReference type="Proteomes" id="UP000219669">
    <property type="component" value="Unassembled WGS sequence"/>
</dbReference>
<dbReference type="RefSeq" id="WP_218839700.1">
    <property type="nucleotide sequence ID" value="NZ_OCNF01000028.1"/>
</dbReference>
<dbReference type="AlphaFoldDB" id="A0A286EKZ5"/>
<evidence type="ECO:0000313" key="2">
    <source>
        <dbReference type="Proteomes" id="UP000219669"/>
    </source>
</evidence>
<keyword evidence="2" id="KW-1185">Reference proteome</keyword>
<organism evidence="1 2">
    <name type="scientific">Alysiella filiformis DSM 16848</name>
    <dbReference type="NCBI Taxonomy" id="1120981"/>
    <lineage>
        <taxon>Bacteria</taxon>
        <taxon>Pseudomonadati</taxon>
        <taxon>Pseudomonadota</taxon>
        <taxon>Betaproteobacteria</taxon>
        <taxon>Neisseriales</taxon>
        <taxon>Neisseriaceae</taxon>
        <taxon>Alysiella</taxon>
    </lineage>
</organism>
<accession>A0A286EKZ5</accession>
<protein>
    <submittedName>
        <fullName evidence="1">Uncharacterized protein</fullName>
    </submittedName>
</protein>
<evidence type="ECO:0000313" key="1">
    <source>
        <dbReference type="EMBL" id="SOD71568.1"/>
    </source>
</evidence>
<sequence>MRTLPLRELGAKHFYEYNGGVIDKTQNSNEIKYFLPRMIELFAQNEELHHSLEIYFARVGYVPKSEFTATELTIWQKFADAYLDKLLTQDTDYKSIFSYLEMFHKAHIDIRPFLQRWQNNDTPQAVIHFVHASWDYYVWQQEKVDTFDDNEAEYQQIMTDWLDNAEHKQHVARQLLNLPAEIVQQYCEEYDYPDGRIDYLFDVLAA</sequence>
<gene>
    <name evidence="1" type="ORF">SAMN02746062_02154</name>
</gene>